<feature type="region of interest" description="Disordered" evidence="1">
    <location>
        <begin position="42"/>
        <end position="63"/>
    </location>
</feature>
<keyword evidence="3" id="KW-1185">Reference proteome</keyword>
<evidence type="ECO:0000313" key="3">
    <source>
        <dbReference type="Proteomes" id="UP001295444"/>
    </source>
</evidence>
<sequence>MAAGPKPISPQTSKMRATQRDGIARAFDDFWAKYQELTLQSEAQRATEEPNHSNRWIDMNLGQ</sequence>
<feature type="region of interest" description="Disordered" evidence="1">
    <location>
        <begin position="1"/>
        <end position="21"/>
    </location>
</feature>
<dbReference type="AlphaFoldDB" id="A0AAD1QXB6"/>
<protein>
    <submittedName>
        <fullName evidence="2">Uncharacterized protein</fullName>
    </submittedName>
</protein>
<dbReference type="Proteomes" id="UP001295444">
    <property type="component" value="Chromosome 01"/>
</dbReference>
<feature type="non-terminal residue" evidence="2">
    <location>
        <position position="63"/>
    </location>
</feature>
<reference evidence="2" key="1">
    <citation type="submission" date="2022-03" db="EMBL/GenBank/DDBJ databases">
        <authorList>
            <person name="Alioto T."/>
            <person name="Alioto T."/>
            <person name="Gomez Garrido J."/>
        </authorList>
    </citation>
    <scope>NUCLEOTIDE SEQUENCE</scope>
</reference>
<name>A0AAD1QXB6_PELCU</name>
<dbReference type="EMBL" id="OW240912">
    <property type="protein sequence ID" value="CAH2219533.1"/>
    <property type="molecule type" value="Genomic_DNA"/>
</dbReference>
<evidence type="ECO:0000256" key="1">
    <source>
        <dbReference type="SAM" id="MobiDB-lite"/>
    </source>
</evidence>
<organism evidence="2 3">
    <name type="scientific">Pelobates cultripes</name>
    <name type="common">Western spadefoot toad</name>
    <dbReference type="NCBI Taxonomy" id="61616"/>
    <lineage>
        <taxon>Eukaryota</taxon>
        <taxon>Metazoa</taxon>
        <taxon>Chordata</taxon>
        <taxon>Craniata</taxon>
        <taxon>Vertebrata</taxon>
        <taxon>Euteleostomi</taxon>
        <taxon>Amphibia</taxon>
        <taxon>Batrachia</taxon>
        <taxon>Anura</taxon>
        <taxon>Pelobatoidea</taxon>
        <taxon>Pelobatidae</taxon>
        <taxon>Pelobates</taxon>
    </lineage>
</organism>
<gene>
    <name evidence="2" type="ORF">PECUL_23A037957</name>
</gene>
<accession>A0AAD1QXB6</accession>
<proteinExistence type="predicted"/>
<evidence type="ECO:0000313" key="2">
    <source>
        <dbReference type="EMBL" id="CAH2219533.1"/>
    </source>
</evidence>